<evidence type="ECO:0000313" key="2">
    <source>
        <dbReference type="Proteomes" id="UP001500635"/>
    </source>
</evidence>
<accession>A0ABP8JE41</accession>
<dbReference type="RefSeq" id="WP_385920019.1">
    <property type="nucleotide sequence ID" value="NZ_JBHTGI010000001.1"/>
</dbReference>
<comment type="caution">
    <text evidence="1">The sequence shown here is derived from an EMBL/GenBank/DDBJ whole genome shotgun (WGS) entry which is preliminary data.</text>
</comment>
<evidence type="ECO:0000313" key="1">
    <source>
        <dbReference type="EMBL" id="GAA4389104.1"/>
    </source>
</evidence>
<evidence type="ECO:0008006" key="3">
    <source>
        <dbReference type="Google" id="ProtNLM"/>
    </source>
</evidence>
<protein>
    <recommendedName>
        <fullName evidence="3">Serpin (Serine protease inhibitor)</fullName>
    </recommendedName>
</protein>
<keyword evidence="2" id="KW-1185">Reference proteome</keyword>
<reference evidence="2" key="1">
    <citation type="journal article" date="2019" name="Int. J. Syst. Evol. Microbiol.">
        <title>The Global Catalogue of Microorganisms (GCM) 10K type strain sequencing project: providing services to taxonomists for standard genome sequencing and annotation.</title>
        <authorList>
            <consortium name="The Broad Institute Genomics Platform"/>
            <consortium name="The Broad Institute Genome Sequencing Center for Infectious Disease"/>
            <person name="Wu L."/>
            <person name="Ma J."/>
        </authorList>
    </citation>
    <scope>NUCLEOTIDE SEQUENCE [LARGE SCALE GENOMIC DNA]</scope>
    <source>
        <strain evidence="2">JCM 17688</strain>
    </source>
</reference>
<name>A0ABP8JE41_9ACTN</name>
<dbReference type="Proteomes" id="UP001500635">
    <property type="component" value="Unassembled WGS sequence"/>
</dbReference>
<dbReference type="EMBL" id="BAABFR010000017">
    <property type="protein sequence ID" value="GAA4389104.1"/>
    <property type="molecule type" value="Genomic_DNA"/>
</dbReference>
<sequence>MPTRDQLEHGTGDARVRLGGCVIHDDSWGSMCLSCGYRAHAHARTGWTERATPTLGAAVTAYSEHVRAQLDCATESIVSYLGLWLLLAVAAPADRTGEIADVLGIAPDTAAETARRLLDAPHPAVAAALGAWARDPARSRAGLSVSPLPDQETLDDWTREHTRGLIRGFPTAVTPDVLAVIASAVIAKPRWVDELAVDADGMLELTDGLQAIVNTTAAGTVAVAKPFSADGVDVLSVIAGPDITPDHVWRAVDEVVAGLDSGRLWPGDQRAPGSGTAGWGTDGHAWTVTSGYERVERDTPDTLWVSRLPRWRAESGRDLASAPGVAAAARALVPETDAPRCVQAAAARYDARGFEAAAVTSLACPTGVPEFHHRRVTRYAVTFDRPHAVIAVARGGVWEGVPLFNAWVTPEAPRSGARDAHW</sequence>
<organism evidence="1 2">
    <name type="scientific">Tsukamurella soli</name>
    <dbReference type="NCBI Taxonomy" id="644556"/>
    <lineage>
        <taxon>Bacteria</taxon>
        <taxon>Bacillati</taxon>
        <taxon>Actinomycetota</taxon>
        <taxon>Actinomycetes</taxon>
        <taxon>Mycobacteriales</taxon>
        <taxon>Tsukamurellaceae</taxon>
        <taxon>Tsukamurella</taxon>
    </lineage>
</organism>
<proteinExistence type="predicted"/>
<gene>
    <name evidence="1" type="ORF">GCM10023147_15430</name>
</gene>